<sequence>MHGTVISGMQLSSGLEICDCLPATKRATAMCSHVSPVEKNCSDKIFPERCSGIAKRIGGETPGVHCFLLLVAMPLL</sequence>
<evidence type="ECO:0000313" key="2">
    <source>
        <dbReference type="Proteomes" id="UP000053989"/>
    </source>
</evidence>
<organism evidence="1 2">
    <name type="scientific">Scleroderma citrinum Foug A</name>
    <dbReference type="NCBI Taxonomy" id="1036808"/>
    <lineage>
        <taxon>Eukaryota</taxon>
        <taxon>Fungi</taxon>
        <taxon>Dikarya</taxon>
        <taxon>Basidiomycota</taxon>
        <taxon>Agaricomycotina</taxon>
        <taxon>Agaricomycetes</taxon>
        <taxon>Agaricomycetidae</taxon>
        <taxon>Boletales</taxon>
        <taxon>Sclerodermatineae</taxon>
        <taxon>Sclerodermataceae</taxon>
        <taxon>Scleroderma</taxon>
    </lineage>
</organism>
<dbReference type="InParanoid" id="A0A0C3E875"/>
<keyword evidence="2" id="KW-1185">Reference proteome</keyword>
<dbReference type="HOGENOM" id="CLU_2655905_0_0_1"/>
<dbReference type="AlphaFoldDB" id="A0A0C3E875"/>
<reference evidence="1 2" key="1">
    <citation type="submission" date="2014-04" db="EMBL/GenBank/DDBJ databases">
        <authorList>
            <consortium name="DOE Joint Genome Institute"/>
            <person name="Kuo A."/>
            <person name="Kohler A."/>
            <person name="Nagy L.G."/>
            <person name="Floudas D."/>
            <person name="Copeland A."/>
            <person name="Barry K.W."/>
            <person name="Cichocki N."/>
            <person name="Veneault-Fourrey C."/>
            <person name="LaButti K."/>
            <person name="Lindquist E.A."/>
            <person name="Lipzen A."/>
            <person name="Lundell T."/>
            <person name="Morin E."/>
            <person name="Murat C."/>
            <person name="Sun H."/>
            <person name="Tunlid A."/>
            <person name="Henrissat B."/>
            <person name="Grigoriev I.V."/>
            <person name="Hibbett D.S."/>
            <person name="Martin F."/>
            <person name="Nordberg H.P."/>
            <person name="Cantor M.N."/>
            <person name="Hua S.X."/>
        </authorList>
    </citation>
    <scope>NUCLEOTIDE SEQUENCE [LARGE SCALE GENOMIC DNA]</scope>
    <source>
        <strain evidence="1 2">Foug A</strain>
    </source>
</reference>
<dbReference type="Proteomes" id="UP000053989">
    <property type="component" value="Unassembled WGS sequence"/>
</dbReference>
<accession>A0A0C3E875</accession>
<reference evidence="2" key="2">
    <citation type="submission" date="2015-01" db="EMBL/GenBank/DDBJ databases">
        <title>Evolutionary Origins and Diversification of the Mycorrhizal Mutualists.</title>
        <authorList>
            <consortium name="DOE Joint Genome Institute"/>
            <consortium name="Mycorrhizal Genomics Consortium"/>
            <person name="Kohler A."/>
            <person name="Kuo A."/>
            <person name="Nagy L.G."/>
            <person name="Floudas D."/>
            <person name="Copeland A."/>
            <person name="Barry K.W."/>
            <person name="Cichocki N."/>
            <person name="Veneault-Fourrey C."/>
            <person name="LaButti K."/>
            <person name="Lindquist E.A."/>
            <person name="Lipzen A."/>
            <person name="Lundell T."/>
            <person name="Morin E."/>
            <person name="Murat C."/>
            <person name="Riley R."/>
            <person name="Ohm R."/>
            <person name="Sun H."/>
            <person name="Tunlid A."/>
            <person name="Henrissat B."/>
            <person name="Grigoriev I.V."/>
            <person name="Hibbett D.S."/>
            <person name="Martin F."/>
        </authorList>
    </citation>
    <scope>NUCLEOTIDE SEQUENCE [LARGE SCALE GENOMIC DNA]</scope>
    <source>
        <strain evidence="2">Foug A</strain>
    </source>
</reference>
<dbReference type="EMBL" id="KN822030">
    <property type="protein sequence ID" value="KIM64186.1"/>
    <property type="molecule type" value="Genomic_DNA"/>
</dbReference>
<evidence type="ECO:0000313" key="1">
    <source>
        <dbReference type="EMBL" id="KIM64186.1"/>
    </source>
</evidence>
<gene>
    <name evidence="1" type="ORF">SCLCIDRAFT_1213613</name>
</gene>
<proteinExistence type="predicted"/>
<protein>
    <submittedName>
        <fullName evidence="1">Uncharacterized protein</fullName>
    </submittedName>
</protein>
<name>A0A0C3E875_9AGAM</name>